<feature type="domain" description="DUF306" evidence="1">
    <location>
        <begin position="165"/>
        <end position="269"/>
    </location>
</feature>
<dbReference type="PROSITE" id="PS51257">
    <property type="entry name" value="PROKAR_LIPOPROTEIN"/>
    <property type="match status" value="1"/>
</dbReference>
<dbReference type="InterPro" id="IPR005184">
    <property type="entry name" value="DUF306_Meta_HslJ"/>
</dbReference>
<name>A0A7K1YE02_9SPHI</name>
<organism evidence="2 3">
    <name type="scientific">Hufsiella arboris</name>
    <dbReference type="NCBI Taxonomy" id="2695275"/>
    <lineage>
        <taxon>Bacteria</taxon>
        <taxon>Pseudomonadati</taxon>
        <taxon>Bacteroidota</taxon>
        <taxon>Sphingobacteriia</taxon>
        <taxon>Sphingobacteriales</taxon>
        <taxon>Sphingobacteriaceae</taxon>
        <taxon>Hufsiella</taxon>
    </lineage>
</organism>
<sequence>MKSWYFIFLSVILVSCASKGKVGKAFNTSIDSSQNKEAGEPVNKQAFFMKKQAEGVTFLASGTEPFWSLEIIREESVKLKQLGKDSLLFLFKQPERAMDADIRRYHVQSDRDEMIFTVSRDSCVNAMSGEKSPFKVTVQVKKKTEREFLTLSGCGTFIPDYRLNDIWTIETIQGKQVLENEYSRNRPGLEIHIDKSEFGGNSGCNGIGGTIVNEANGILFTRMIGTMMACPGDLESRFKNTLTISRTYKIENNRLYLYDSAKEELAVFRKID</sequence>
<reference evidence="2 3" key="1">
    <citation type="submission" date="2019-11" db="EMBL/GenBank/DDBJ databases">
        <title>Pedobacter sp. HMF7647 Genome sequencing and assembly.</title>
        <authorList>
            <person name="Kang H."/>
            <person name="Kim H."/>
            <person name="Joh K."/>
        </authorList>
    </citation>
    <scope>NUCLEOTIDE SEQUENCE [LARGE SCALE GENOMIC DNA]</scope>
    <source>
        <strain evidence="2 3">HMF7647</strain>
    </source>
</reference>
<dbReference type="Gene3D" id="2.40.128.270">
    <property type="match status" value="1"/>
</dbReference>
<proteinExistence type="predicted"/>
<gene>
    <name evidence="2" type="ORF">GS399_17870</name>
</gene>
<dbReference type="Proteomes" id="UP000466586">
    <property type="component" value="Unassembled WGS sequence"/>
</dbReference>
<dbReference type="EMBL" id="WVHT01000010">
    <property type="protein sequence ID" value="MXV52844.1"/>
    <property type="molecule type" value="Genomic_DNA"/>
</dbReference>
<evidence type="ECO:0000313" key="2">
    <source>
        <dbReference type="EMBL" id="MXV52844.1"/>
    </source>
</evidence>
<dbReference type="RefSeq" id="WP_160846021.1">
    <property type="nucleotide sequence ID" value="NZ_WVHT01000010.1"/>
</dbReference>
<keyword evidence="3" id="KW-1185">Reference proteome</keyword>
<dbReference type="AlphaFoldDB" id="A0A7K1YE02"/>
<evidence type="ECO:0000313" key="3">
    <source>
        <dbReference type="Proteomes" id="UP000466586"/>
    </source>
</evidence>
<evidence type="ECO:0000259" key="1">
    <source>
        <dbReference type="Pfam" id="PF03724"/>
    </source>
</evidence>
<protein>
    <submittedName>
        <fullName evidence="2">META domain-containing protein</fullName>
    </submittedName>
</protein>
<comment type="caution">
    <text evidence="2">The sequence shown here is derived from an EMBL/GenBank/DDBJ whole genome shotgun (WGS) entry which is preliminary data.</text>
</comment>
<dbReference type="Pfam" id="PF03724">
    <property type="entry name" value="META"/>
    <property type="match status" value="1"/>
</dbReference>
<dbReference type="InterPro" id="IPR038670">
    <property type="entry name" value="HslJ-like_sf"/>
</dbReference>
<accession>A0A7K1YE02</accession>